<dbReference type="Gene3D" id="1.25.40.10">
    <property type="entry name" value="Tetratricopeptide repeat domain"/>
    <property type="match status" value="1"/>
</dbReference>
<keyword evidence="2" id="KW-1185">Reference proteome</keyword>
<dbReference type="InterPro" id="IPR011990">
    <property type="entry name" value="TPR-like_helical_dom_sf"/>
</dbReference>
<dbReference type="Proteomes" id="UP001642360">
    <property type="component" value="Unassembled WGS sequence"/>
</dbReference>
<name>A0ABC8U2U8_9AQUA</name>
<evidence type="ECO:0000313" key="2">
    <source>
        <dbReference type="Proteomes" id="UP001642360"/>
    </source>
</evidence>
<comment type="caution">
    <text evidence="1">The sequence shown here is derived from an EMBL/GenBank/DDBJ whole genome shotgun (WGS) entry which is preliminary data.</text>
</comment>
<sequence>MRTYLRAAMVFLGYTEDAVKSLTKAVDILQITHGTNTPFMKDLLFKLEEAHAEASFKLSSKDEERDIPYRHN</sequence>
<accession>A0ABC8U2U8</accession>
<reference evidence="1 2" key="1">
    <citation type="submission" date="2024-02" db="EMBL/GenBank/DDBJ databases">
        <authorList>
            <person name="Vignale AGUSTIN F."/>
            <person name="Sosa J E."/>
            <person name="Modenutti C."/>
        </authorList>
    </citation>
    <scope>NUCLEOTIDE SEQUENCE [LARGE SCALE GENOMIC DNA]</scope>
</reference>
<proteinExistence type="predicted"/>
<dbReference type="EMBL" id="CAUOFW020006293">
    <property type="protein sequence ID" value="CAK9174195.1"/>
    <property type="molecule type" value="Genomic_DNA"/>
</dbReference>
<protein>
    <submittedName>
        <fullName evidence="1">Uncharacterized protein</fullName>
    </submittedName>
</protein>
<organism evidence="1 2">
    <name type="scientific">Ilex paraguariensis</name>
    <name type="common">yerba mate</name>
    <dbReference type="NCBI Taxonomy" id="185542"/>
    <lineage>
        <taxon>Eukaryota</taxon>
        <taxon>Viridiplantae</taxon>
        <taxon>Streptophyta</taxon>
        <taxon>Embryophyta</taxon>
        <taxon>Tracheophyta</taxon>
        <taxon>Spermatophyta</taxon>
        <taxon>Magnoliopsida</taxon>
        <taxon>eudicotyledons</taxon>
        <taxon>Gunneridae</taxon>
        <taxon>Pentapetalae</taxon>
        <taxon>asterids</taxon>
        <taxon>campanulids</taxon>
        <taxon>Aquifoliales</taxon>
        <taxon>Aquifoliaceae</taxon>
        <taxon>Ilex</taxon>
    </lineage>
</organism>
<dbReference type="AlphaFoldDB" id="A0ABC8U2U8"/>
<evidence type="ECO:0000313" key="1">
    <source>
        <dbReference type="EMBL" id="CAK9174195.1"/>
    </source>
</evidence>
<gene>
    <name evidence="1" type="ORF">ILEXP_LOCUS43923</name>
</gene>